<proteinExistence type="predicted"/>
<organism evidence="4 5">
    <name type="scientific">Danionella cerebrum</name>
    <dbReference type="NCBI Taxonomy" id="2873325"/>
    <lineage>
        <taxon>Eukaryota</taxon>
        <taxon>Metazoa</taxon>
        <taxon>Chordata</taxon>
        <taxon>Craniata</taxon>
        <taxon>Vertebrata</taxon>
        <taxon>Euteleostomi</taxon>
        <taxon>Actinopterygii</taxon>
        <taxon>Neopterygii</taxon>
        <taxon>Teleostei</taxon>
        <taxon>Ostariophysi</taxon>
        <taxon>Cypriniformes</taxon>
        <taxon>Danionidae</taxon>
        <taxon>Danioninae</taxon>
        <taxon>Danionella</taxon>
    </lineage>
</organism>
<reference evidence="4 5" key="1">
    <citation type="journal article" date="2019" name="Sci. Data">
        <title>Hybrid genome assembly and annotation of Danionella translucida.</title>
        <authorList>
            <person name="Kadobianskyi M."/>
            <person name="Schulze L."/>
            <person name="Schuelke M."/>
            <person name="Judkewitz B."/>
        </authorList>
    </citation>
    <scope>NUCLEOTIDE SEQUENCE [LARGE SCALE GENOMIC DNA]</scope>
    <source>
        <strain evidence="4 5">Bolton</strain>
    </source>
</reference>
<feature type="compositionally biased region" description="Polar residues" evidence="2">
    <location>
        <begin position="134"/>
        <end position="151"/>
    </location>
</feature>
<keyword evidence="5" id="KW-1185">Reference proteome</keyword>
<dbReference type="GO" id="GO:0005249">
    <property type="term" value="F:voltage-gated potassium channel activity"/>
    <property type="evidence" value="ECO:0007669"/>
    <property type="project" value="TreeGrafter"/>
</dbReference>
<evidence type="ECO:0000259" key="3">
    <source>
        <dbReference type="Pfam" id="PF08412"/>
    </source>
</evidence>
<dbReference type="GO" id="GO:0098855">
    <property type="term" value="C:HCN channel complex"/>
    <property type="evidence" value="ECO:0007669"/>
    <property type="project" value="TreeGrafter"/>
</dbReference>
<dbReference type="PANTHER" id="PTHR45689">
    <property type="entry name" value="I[[H]] CHANNEL, ISOFORM E"/>
    <property type="match status" value="1"/>
</dbReference>
<dbReference type="GO" id="GO:0030424">
    <property type="term" value="C:axon"/>
    <property type="evidence" value="ECO:0007669"/>
    <property type="project" value="TreeGrafter"/>
</dbReference>
<dbReference type="GO" id="GO:0030425">
    <property type="term" value="C:dendrite"/>
    <property type="evidence" value="ECO:0007669"/>
    <property type="project" value="TreeGrafter"/>
</dbReference>
<dbReference type="Proteomes" id="UP000316079">
    <property type="component" value="Unassembled WGS sequence"/>
</dbReference>
<evidence type="ECO:0000313" key="5">
    <source>
        <dbReference type="Proteomes" id="UP000316079"/>
    </source>
</evidence>
<keyword evidence="1" id="KW-0407">Ion channel</keyword>
<evidence type="ECO:0000256" key="1">
    <source>
        <dbReference type="ARBA" id="ARBA00022826"/>
    </source>
</evidence>
<dbReference type="InterPro" id="IPR051413">
    <property type="entry name" value="K/Na_HCN_channel"/>
</dbReference>
<keyword evidence="1" id="KW-0813">Transport</keyword>
<dbReference type="AlphaFoldDB" id="A0A553R921"/>
<protein>
    <recommendedName>
        <fullName evidence="3">Ion transport N-terminal domain-containing protein</fullName>
    </recommendedName>
</protein>
<dbReference type="Pfam" id="PF08412">
    <property type="entry name" value="Ion_trans_N"/>
    <property type="match status" value="1"/>
</dbReference>
<evidence type="ECO:0000256" key="2">
    <source>
        <dbReference type="SAM" id="MobiDB-lite"/>
    </source>
</evidence>
<sequence length="317" mass="35218">MRNTAGNTQIFPHLQSAFSSLLRQQGKERRQVKAPDSLQINISLQQEVPSAQIRTHARKERHAARNPDSRWQHPRNADPVGHHLSSGSQSCSSTRSGSSGACPPRPETARPEAAMEDKSNSFSSTKEEKADGNNVFQRQDSILKNSMGSQNMKEHSNSVGGKGDREETMVGFDDIDAASRQYGFMQRQFGAMMQPGVNKFSLRMFGSQKAVEKEQERVQTAGYWIIHPYSDFRWLSSPSTCLPAAVIMAGFVAEARGLLFLVALPDHQRHWPGPQTDRIAALQQNTYDSVWFALHGAEISLSISLNSSKHVKKSLTV</sequence>
<dbReference type="EMBL" id="SRMA01025156">
    <property type="protein sequence ID" value="TRY98646.1"/>
    <property type="molecule type" value="Genomic_DNA"/>
</dbReference>
<name>A0A553R921_9TELE</name>
<feature type="compositionally biased region" description="Basic and acidic residues" evidence="2">
    <location>
        <begin position="107"/>
        <end position="131"/>
    </location>
</feature>
<keyword evidence="1" id="KW-0631">Potassium channel</keyword>
<evidence type="ECO:0000313" key="4">
    <source>
        <dbReference type="EMBL" id="TRY98646.1"/>
    </source>
</evidence>
<comment type="caution">
    <text evidence="4">The sequence shown here is derived from an EMBL/GenBank/DDBJ whole genome shotgun (WGS) entry which is preliminary data.</text>
</comment>
<feature type="compositionally biased region" description="Low complexity" evidence="2">
    <location>
        <begin position="85"/>
        <end position="102"/>
    </location>
</feature>
<feature type="compositionally biased region" description="Polar residues" evidence="2">
    <location>
        <begin position="43"/>
        <end position="53"/>
    </location>
</feature>
<dbReference type="OrthoDB" id="8944258at2759"/>
<gene>
    <name evidence="4" type="ORF">DNTS_005894</name>
</gene>
<feature type="compositionally biased region" description="Basic and acidic residues" evidence="2">
    <location>
        <begin position="152"/>
        <end position="165"/>
    </location>
</feature>
<feature type="domain" description="Ion transport N-terminal" evidence="3">
    <location>
        <begin position="190"/>
        <end position="232"/>
    </location>
</feature>
<dbReference type="InterPro" id="IPR013621">
    <property type="entry name" value="Ion_trans_N"/>
</dbReference>
<accession>A0A553R921</accession>
<dbReference type="GO" id="GO:0003254">
    <property type="term" value="P:regulation of membrane depolarization"/>
    <property type="evidence" value="ECO:0007669"/>
    <property type="project" value="TreeGrafter"/>
</dbReference>
<dbReference type="GO" id="GO:0035725">
    <property type="term" value="P:sodium ion transmembrane transport"/>
    <property type="evidence" value="ECO:0007669"/>
    <property type="project" value="TreeGrafter"/>
</dbReference>
<feature type="region of interest" description="Disordered" evidence="2">
    <location>
        <begin position="43"/>
        <end position="165"/>
    </location>
</feature>
<keyword evidence="1" id="KW-0633">Potassium transport</keyword>
<keyword evidence="1" id="KW-0630">Potassium</keyword>
<dbReference type="PANTHER" id="PTHR45689:SF3">
    <property type="entry name" value="POTASSIUM_SODIUM HYPERPOLARIZATION-ACTIVATED CYCLIC NUCLEOTIDE-GATED CHANNEL 1"/>
    <property type="match status" value="1"/>
</dbReference>
<keyword evidence="1" id="KW-0406">Ion transport</keyword>